<evidence type="ECO:0000256" key="2">
    <source>
        <dbReference type="HAMAP-Rule" id="MF_00634"/>
    </source>
</evidence>
<protein>
    <recommendedName>
        <fullName evidence="2">UPF0235 protein A2725_02475</fullName>
    </recommendedName>
</protein>
<accession>A0A1F6LKF3</accession>
<comment type="caution">
    <text evidence="3">The sequence shown here is derived from an EMBL/GenBank/DDBJ whole genome shotgun (WGS) entry which is preliminary data.</text>
</comment>
<organism evidence="3 4">
    <name type="scientific">Candidatus Magasanikbacteria bacterium RIFCSPHIGHO2_01_FULL_33_34</name>
    <dbReference type="NCBI Taxonomy" id="1798671"/>
    <lineage>
        <taxon>Bacteria</taxon>
        <taxon>Candidatus Magasanikiibacteriota</taxon>
    </lineage>
</organism>
<dbReference type="Pfam" id="PF02594">
    <property type="entry name" value="DUF167"/>
    <property type="match status" value="1"/>
</dbReference>
<evidence type="ECO:0000313" key="3">
    <source>
        <dbReference type="EMBL" id="OGH59858.1"/>
    </source>
</evidence>
<sequence length="76" mass="8512">MTKKISIKIIPRSSQNKIVGELENGILKIKLTAAPVNGEANKELIKFLSKEWNIPKSKIKIAQGETSRNKIIEIID</sequence>
<dbReference type="PANTHER" id="PTHR13420">
    <property type="entry name" value="UPF0235 PROTEIN C15ORF40"/>
    <property type="match status" value="1"/>
</dbReference>
<dbReference type="HAMAP" id="MF_00634">
    <property type="entry name" value="UPF0235"/>
    <property type="match status" value="1"/>
</dbReference>
<dbReference type="InterPro" id="IPR036591">
    <property type="entry name" value="YggU-like_sf"/>
</dbReference>
<name>A0A1F6LKF3_9BACT</name>
<dbReference type="Gene3D" id="3.30.1200.10">
    <property type="entry name" value="YggU-like"/>
    <property type="match status" value="1"/>
</dbReference>
<dbReference type="SMART" id="SM01152">
    <property type="entry name" value="DUF167"/>
    <property type="match status" value="1"/>
</dbReference>
<dbReference type="InterPro" id="IPR003746">
    <property type="entry name" value="DUF167"/>
</dbReference>
<dbReference type="GO" id="GO:0005737">
    <property type="term" value="C:cytoplasm"/>
    <property type="evidence" value="ECO:0007669"/>
    <property type="project" value="TreeGrafter"/>
</dbReference>
<evidence type="ECO:0000256" key="1">
    <source>
        <dbReference type="ARBA" id="ARBA00010364"/>
    </source>
</evidence>
<dbReference type="SUPFAM" id="SSF69786">
    <property type="entry name" value="YggU-like"/>
    <property type="match status" value="1"/>
</dbReference>
<proteinExistence type="inferred from homology"/>
<reference evidence="3 4" key="1">
    <citation type="journal article" date="2016" name="Nat. Commun.">
        <title>Thousands of microbial genomes shed light on interconnected biogeochemical processes in an aquifer system.</title>
        <authorList>
            <person name="Anantharaman K."/>
            <person name="Brown C.T."/>
            <person name="Hug L.A."/>
            <person name="Sharon I."/>
            <person name="Castelle C.J."/>
            <person name="Probst A.J."/>
            <person name="Thomas B.C."/>
            <person name="Singh A."/>
            <person name="Wilkins M.J."/>
            <person name="Karaoz U."/>
            <person name="Brodie E.L."/>
            <person name="Williams K.H."/>
            <person name="Hubbard S.S."/>
            <person name="Banfield J.F."/>
        </authorList>
    </citation>
    <scope>NUCLEOTIDE SEQUENCE [LARGE SCALE GENOMIC DNA]</scope>
</reference>
<dbReference type="Proteomes" id="UP000177067">
    <property type="component" value="Unassembled WGS sequence"/>
</dbReference>
<gene>
    <name evidence="3" type="ORF">A2725_02475</name>
</gene>
<evidence type="ECO:0000313" key="4">
    <source>
        <dbReference type="Proteomes" id="UP000177067"/>
    </source>
</evidence>
<dbReference type="AlphaFoldDB" id="A0A1F6LKF3"/>
<dbReference type="PANTHER" id="PTHR13420:SF7">
    <property type="entry name" value="UPF0235 PROTEIN C15ORF40"/>
    <property type="match status" value="1"/>
</dbReference>
<dbReference type="EMBL" id="MFPS01000006">
    <property type="protein sequence ID" value="OGH59858.1"/>
    <property type="molecule type" value="Genomic_DNA"/>
</dbReference>
<dbReference type="NCBIfam" id="TIGR00251">
    <property type="entry name" value="DUF167 family protein"/>
    <property type="match status" value="1"/>
</dbReference>
<comment type="similarity">
    <text evidence="1 2">Belongs to the UPF0235 family.</text>
</comment>